<evidence type="ECO:0000313" key="2">
    <source>
        <dbReference type="Proteomes" id="UP000030753"/>
    </source>
</evidence>
<evidence type="ECO:0000313" key="1">
    <source>
        <dbReference type="EMBL" id="EWY99815.1"/>
    </source>
</evidence>
<dbReference type="EMBL" id="JH717840">
    <property type="protein sequence ID" value="EWY99815.1"/>
    <property type="molecule type" value="Genomic_DNA"/>
</dbReference>
<proteinExistence type="predicted"/>
<gene>
    <name evidence="1" type="ORF">FOYG_03753</name>
</gene>
<dbReference type="Proteomes" id="UP000030753">
    <property type="component" value="Unassembled WGS sequence"/>
</dbReference>
<dbReference type="HOGENOM" id="CLU_715799_0_0_1"/>
<organism evidence="1 2">
    <name type="scientific">Fusarium oxysporum NRRL 32931</name>
    <dbReference type="NCBI Taxonomy" id="660029"/>
    <lineage>
        <taxon>Eukaryota</taxon>
        <taxon>Fungi</taxon>
        <taxon>Dikarya</taxon>
        <taxon>Ascomycota</taxon>
        <taxon>Pezizomycotina</taxon>
        <taxon>Sordariomycetes</taxon>
        <taxon>Hypocreomycetidae</taxon>
        <taxon>Hypocreales</taxon>
        <taxon>Nectriaceae</taxon>
        <taxon>Fusarium</taxon>
        <taxon>Fusarium oxysporum species complex</taxon>
    </lineage>
</organism>
<dbReference type="AlphaFoldDB" id="W9J2I4"/>
<accession>W9J2I4</accession>
<reference evidence="1 2" key="1">
    <citation type="submission" date="2011-06" db="EMBL/GenBank/DDBJ databases">
        <title>The Genome Sequence of Fusarium oxysporum FOSC 3-a.</title>
        <authorList>
            <consortium name="The Broad Institute Genome Sequencing Platform"/>
            <person name="Ma L.-J."/>
            <person name="Gale L.R."/>
            <person name="Schwartz D.C."/>
            <person name="Zhou S."/>
            <person name="Corby-Kistler H."/>
            <person name="Young S.K."/>
            <person name="Zeng Q."/>
            <person name="Gargeya S."/>
            <person name="Fitzgerald M."/>
            <person name="Haas B."/>
            <person name="Abouelleil A."/>
            <person name="Alvarado L."/>
            <person name="Arachchi H.M."/>
            <person name="Berlin A."/>
            <person name="Brown A."/>
            <person name="Chapman S.B."/>
            <person name="Chen Z."/>
            <person name="Dunbar C."/>
            <person name="Freedman E."/>
            <person name="Gearin G."/>
            <person name="Gellesch M."/>
            <person name="Goldberg J."/>
            <person name="Griggs A."/>
            <person name="Gujja S."/>
            <person name="Heiman D."/>
            <person name="Howarth C."/>
            <person name="Larson L."/>
            <person name="Lui A."/>
            <person name="MacDonald P.J.P."/>
            <person name="Mehta T."/>
            <person name="Montmayeur A."/>
            <person name="Murphy C."/>
            <person name="Neiman D."/>
            <person name="Pearson M."/>
            <person name="Priest M."/>
            <person name="Roberts A."/>
            <person name="Saif S."/>
            <person name="Shea T."/>
            <person name="Shenoy N."/>
            <person name="Sisk P."/>
            <person name="Stolte C."/>
            <person name="Sykes S."/>
            <person name="Wortman J."/>
            <person name="Nusbaum C."/>
            <person name="Birren B."/>
        </authorList>
    </citation>
    <scope>NUCLEOTIDE SEQUENCE [LARGE SCALE GENOMIC DNA]</scope>
    <source>
        <strain evidence="2">FOSC 3-a</strain>
    </source>
</reference>
<sequence>MVEAALSSDDAEYLSWLLEHVAASVLSKHRITIFQLVYSSRRLNHIEAMIQVVVPRPADIAAALAWYLGSSDEQSFRGFLRMVEDHGGSFRRRRTNDVDFSDFYPTFVADCCRLIETQRSDTLSVYLQSLEGLGINFRSIEHCKITGSSQLAVLPSLLSPDPSFLRVLLEREVIVAVTQPFVMECISGMYAEYSPKIDFGELLQYFPPPMPHWPLYCSVMLACNTEFLQLLCQYGTSLQQESRVTGDQESKAQGIVNHFSQLSNLEDARLEHMDVLMFCHILIHVGIKGEHHPAFCTTWFKATENKTDYRETWRCIERLLYRDGCFHGCSSQCRLAFRGDWKKQPDKRSELMSRYDEFPDLYPKHLQTQSNWDIWRRDALQILRKFR</sequence>
<protein>
    <submittedName>
        <fullName evidence="1">Uncharacterized protein</fullName>
    </submittedName>
</protein>
<dbReference type="OrthoDB" id="3045089at2759"/>
<name>W9J2I4_FUSOX</name>